<protein>
    <submittedName>
        <fullName evidence="2">Uncharacterized protein</fullName>
    </submittedName>
</protein>
<dbReference type="PROSITE" id="PS51257">
    <property type="entry name" value="PROKAR_LIPOPROTEIN"/>
    <property type="match status" value="1"/>
</dbReference>
<proteinExistence type="predicted"/>
<evidence type="ECO:0000313" key="2">
    <source>
        <dbReference type="EMBL" id="UXY17472.1"/>
    </source>
</evidence>
<keyword evidence="3" id="KW-1185">Reference proteome</keyword>
<feature type="transmembrane region" description="Helical" evidence="1">
    <location>
        <begin position="96"/>
        <end position="114"/>
    </location>
</feature>
<dbReference type="RefSeq" id="WP_263227375.1">
    <property type="nucleotide sequence ID" value="NZ_CP106793.1"/>
</dbReference>
<evidence type="ECO:0000256" key="1">
    <source>
        <dbReference type="SAM" id="Phobius"/>
    </source>
</evidence>
<gene>
    <name evidence="2" type="ORF">N8I84_00815</name>
</gene>
<sequence>MIRAGVGFYAFFGLGWLLAGLGHFGGAAMGAACLLGLVVALTLVLVACRLPPESTGGVSRPLPLLQRRRFGQVNAVQWLLIAATATGCGAGGVPELIMPLVAVVVGLHFLPLARVFADRRLVVLGAAVTVLGIAGLVAWAADASPGAVFTLVGVGCALTLWATAAWSIAGAMRAVRA</sequence>
<keyword evidence="1" id="KW-0472">Membrane</keyword>
<reference evidence="2" key="1">
    <citation type="submission" date="2022-10" db="EMBL/GenBank/DDBJ databases">
        <authorList>
            <person name="Mo P."/>
        </authorList>
    </citation>
    <scope>NUCLEOTIDE SEQUENCE</scope>
    <source>
        <strain evidence="2">HUAS 13-4</strain>
    </source>
</reference>
<dbReference type="Proteomes" id="UP001061298">
    <property type="component" value="Chromosome"/>
</dbReference>
<feature type="transmembrane region" description="Helical" evidence="1">
    <location>
        <begin position="121"/>
        <end position="141"/>
    </location>
</feature>
<feature type="transmembrane region" description="Helical" evidence="1">
    <location>
        <begin position="71"/>
        <end position="90"/>
    </location>
</feature>
<feature type="transmembrane region" description="Helical" evidence="1">
    <location>
        <begin position="147"/>
        <end position="169"/>
    </location>
</feature>
<keyword evidence="1" id="KW-1133">Transmembrane helix</keyword>
<feature type="transmembrane region" description="Helical" evidence="1">
    <location>
        <begin position="29"/>
        <end position="50"/>
    </location>
</feature>
<dbReference type="EMBL" id="CP106793">
    <property type="protein sequence ID" value="UXY17472.1"/>
    <property type="molecule type" value="Genomic_DNA"/>
</dbReference>
<accession>A0ABY6DSX4</accession>
<evidence type="ECO:0000313" key="3">
    <source>
        <dbReference type="Proteomes" id="UP001061298"/>
    </source>
</evidence>
<organism evidence="2 3">
    <name type="scientific">Streptomyces cynarae</name>
    <dbReference type="NCBI Taxonomy" id="2981134"/>
    <lineage>
        <taxon>Bacteria</taxon>
        <taxon>Bacillati</taxon>
        <taxon>Actinomycetota</taxon>
        <taxon>Actinomycetes</taxon>
        <taxon>Kitasatosporales</taxon>
        <taxon>Streptomycetaceae</taxon>
        <taxon>Streptomyces</taxon>
    </lineage>
</organism>
<keyword evidence="1" id="KW-0812">Transmembrane</keyword>
<name>A0ABY6DSX4_9ACTN</name>